<gene>
    <name evidence="1" type="ORF">ALAG00032_LOCUS3</name>
</gene>
<dbReference type="EMBL" id="HBIJ01000003">
    <property type="protein sequence ID" value="CAE0359275.1"/>
    <property type="molecule type" value="Transcribed_RNA"/>
</dbReference>
<dbReference type="InterPro" id="IPR016024">
    <property type="entry name" value="ARM-type_fold"/>
</dbReference>
<reference evidence="1" key="1">
    <citation type="submission" date="2021-01" db="EMBL/GenBank/DDBJ databases">
        <authorList>
            <person name="Corre E."/>
            <person name="Pelletier E."/>
            <person name="Niang G."/>
            <person name="Scheremetjew M."/>
            <person name="Finn R."/>
            <person name="Kale V."/>
            <person name="Holt S."/>
            <person name="Cochrane G."/>
            <person name="Meng A."/>
            <person name="Brown T."/>
            <person name="Cohen L."/>
        </authorList>
    </citation>
    <scope>NUCLEOTIDE SEQUENCE</scope>
    <source>
        <strain evidence="1">CCMP1510</strain>
    </source>
</reference>
<dbReference type="AlphaFoldDB" id="A0A7S3JQ93"/>
<evidence type="ECO:0000313" key="1">
    <source>
        <dbReference type="EMBL" id="CAE0359275.1"/>
    </source>
</evidence>
<accession>A0A7S3JQ93</accession>
<dbReference type="SUPFAM" id="SSF48371">
    <property type="entry name" value="ARM repeat"/>
    <property type="match status" value="1"/>
</dbReference>
<sequence length="931" mass="103507">MACADLSSALLLILSKAQNTHSRKSAENVVNSAKVEELVEYIVSREVEEEEVRLDSRCLAAIILRQRFQSGSKATHLHHILFQVIISAPESLRRLVADALVLDANDALLTSTLRLECTHIRNEMLERLCSWAPFIVLPRLQEVINALMLEFSISAMRAAATLCTMAVESPQQVEFGRSVALAFIQELTKTLNIFDDQAVATLLDTVREVVPQNLIFNFLERFEHEDQREARCTRVKIWELLLLHVQPTCQTTLNHIQDLASRALDRAAFYDDNDWTFTFPTSDDEDDGVYSVPPMALEGCFKNDEAVAEIVLNVLKHFGFCQHIGTKFLHSSERRLRLAGMAILPNSPEVARAFVSDPAPKVRAAAFEMIQLFYLFDNEEYDMDNEFWEGLTLDEDLDIGIRARSRLDYEDELTKKAIIACSDNDSRVAIAAAGAAAVLARISESSAYVADSLVAAAARATDPILVAECCKAAGNWGRLAQVPPRHFPTTSKVVQCWLYESSPPVCIMAVVAAAEADVEVLKSTAAWASKNALLCRGLVRCAVIHALTHPPGNERHHAINVFIELALQCFLNFTEEENVRGAAKASCRLLRAKRGIDAILDTNPSRMAAVVSAGLQSELTDVTSLYFLANATISLLKHSHHLLGPALATALNRIANINNYIAYQTESFTWPEVATLLAEAVTLLPESLSNELIAALLLVTRLDDDEISFQVAETLATSKALTLESINDFPNTIIQLRFTNDPATCINVLNNRGCTLQYHAASMGLCSIALNSPGSVVSNRACDFLISKVLLTNDLDSELRDQIIFALLDYRSPSLLHFFPIYTEEPSKARQAHHKLVSHIISAPNLFDTAEIQRIFKSLLESERRPPPWAQFLLRDHDQQTPSPVYNLVLRRHFASNEAATKIAQTVALESQILYPETRAIILKFYCHPQQ</sequence>
<protein>
    <submittedName>
        <fullName evidence="1">Uncharacterized protein</fullName>
    </submittedName>
</protein>
<organism evidence="1">
    <name type="scientific">Aureoumbra lagunensis</name>
    <dbReference type="NCBI Taxonomy" id="44058"/>
    <lineage>
        <taxon>Eukaryota</taxon>
        <taxon>Sar</taxon>
        <taxon>Stramenopiles</taxon>
        <taxon>Ochrophyta</taxon>
        <taxon>Pelagophyceae</taxon>
        <taxon>Pelagomonadales</taxon>
        <taxon>Aureoumbra</taxon>
    </lineage>
</organism>
<name>A0A7S3JQ93_9STRA</name>
<proteinExistence type="predicted"/>